<evidence type="ECO:0000313" key="1">
    <source>
        <dbReference type="EMBL" id="NKE67775.1"/>
    </source>
</evidence>
<dbReference type="Gene3D" id="2.60.40.3110">
    <property type="match status" value="1"/>
</dbReference>
<reference evidence="1 2" key="1">
    <citation type="journal article" date="2020" name="Nature">
        <title>Bacterial chemolithoautotrophy via manganese oxidation.</title>
        <authorList>
            <person name="Yu H."/>
            <person name="Leadbetter J.R."/>
        </authorList>
    </citation>
    <scope>NUCLEOTIDE SEQUENCE [LARGE SCALE GENOMIC DNA]</scope>
    <source>
        <strain evidence="1 2">RBP-1</strain>
    </source>
</reference>
<dbReference type="RefSeq" id="WP_168108903.1">
    <property type="nucleotide sequence ID" value="NZ_VTOX01000007.1"/>
</dbReference>
<evidence type="ECO:0000313" key="2">
    <source>
        <dbReference type="Proteomes" id="UP000521868"/>
    </source>
</evidence>
<dbReference type="GO" id="GO:0009279">
    <property type="term" value="C:cell outer membrane"/>
    <property type="evidence" value="ECO:0007669"/>
    <property type="project" value="TreeGrafter"/>
</dbReference>
<dbReference type="Pfam" id="PF00577">
    <property type="entry name" value="Usher"/>
    <property type="match status" value="1"/>
</dbReference>
<accession>A0A7X6DIG5</accession>
<dbReference type="GO" id="GO:0009297">
    <property type="term" value="P:pilus assembly"/>
    <property type="evidence" value="ECO:0007669"/>
    <property type="project" value="InterPro"/>
</dbReference>
<dbReference type="PANTHER" id="PTHR30451">
    <property type="entry name" value="OUTER MEMBRANE USHER PROTEIN"/>
    <property type="match status" value="1"/>
</dbReference>
<sequence>MTSVRPQPVEELGRRRSRAFGFASFVAALLSVVQAPCWPDDGTAAAAQAAQAEHLVARVTLNSEDKGDLFVRRDASGDFLVRLQDLKAMGFKDPARAATLLDGEPHVALTSMRGVSFSFDQKKLTLDIVADPRLLPSQTLNADQGRWLRGRPLKGASAFFNYALDHVKSDGAPAATTFSGEFGWNSGSFLFLTDAVSMQPALGERRLIRLNTSLTREDLDDLRRVVVGDFFTPSRDISSGVAMGGLSVSKVFALNPYVVQFPTQTVSGTVALPSDLEVYVDGQRIRVEKLRPGEFELRDILGYGGARSVQVVLRDAFGRVQQLDYSFYFSDQPLKTGLHEYSYSAGALRRRYGTASSDYGPAAAAMFHRYGISDTVTLGLRAEATRGFHNAGPLATVVLGNAGVVNLALASSRLHEARGRAASVAYNYLARRWSTGLALRRDWGDYAALGSPPALSTRRYEASAIVSFNLPGSAALSLSHSTRAFRGARSLAPATPLLPFTSVAGNQRVTTVSYSAPLFPGRASLSASLSRIRDREPRTEVTFRLTVYLDKDHSVAANYQGSRSGRAANVQLIRNQPVGEGLGYVLDASHTSDAATRRWDSRSTVQYNAAPAIVRAEYARHRDRDSAATNEYRASLAGGMAYAGGALALGRPVTGSFGIVKVGELADVAVAVNGQPMGKTGANGTLFIPTLNSYYNNDIVIAPDSIPIDYSIRFTRQRVVPPGHGGALIDFPVTKIQALSGRIKAAADGTASAVEFSEATITAAGEPLKFPTGRGGEFYLENIGPGAYPGAVLLNGRDCPFTLTVPRSDETFVELGDVICRRAQ</sequence>
<dbReference type="GO" id="GO:0015473">
    <property type="term" value="F:fimbrial usher porin activity"/>
    <property type="evidence" value="ECO:0007669"/>
    <property type="project" value="InterPro"/>
</dbReference>
<dbReference type="PANTHER" id="PTHR30451:SF5">
    <property type="entry name" value="SLR0019 PROTEIN"/>
    <property type="match status" value="1"/>
</dbReference>
<dbReference type="InterPro" id="IPR000015">
    <property type="entry name" value="Fimb_usher"/>
</dbReference>
<protein>
    <submittedName>
        <fullName evidence="1">Fimbrial biogenesis outer membrane usher protein</fullName>
    </submittedName>
</protein>
<comment type="caution">
    <text evidence="1">The sequence shown here is derived from an EMBL/GenBank/DDBJ whole genome shotgun (WGS) entry which is preliminary data.</text>
</comment>
<dbReference type="InterPro" id="IPR042186">
    <property type="entry name" value="FimD_plug_dom"/>
</dbReference>
<keyword evidence="2" id="KW-1185">Reference proteome</keyword>
<dbReference type="Proteomes" id="UP000521868">
    <property type="component" value="Unassembled WGS sequence"/>
</dbReference>
<proteinExistence type="predicted"/>
<organism evidence="1 2">
    <name type="scientific">Ramlibacter lithotrophicus</name>
    <dbReference type="NCBI Taxonomy" id="2606681"/>
    <lineage>
        <taxon>Bacteria</taxon>
        <taxon>Pseudomonadati</taxon>
        <taxon>Pseudomonadota</taxon>
        <taxon>Betaproteobacteria</taxon>
        <taxon>Burkholderiales</taxon>
        <taxon>Comamonadaceae</taxon>
        <taxon>Ramlibacter</taxon>
    </lineage>
</organism>
<dbReference type="Gene3D" id="2.60.40.2610">
    <property type="entry name" value="Outer membrane usher protein FimD, plug domain"/>
    <property type="match status" value="1"/>
</dbReference>
<name>A0A7X6DIG5_9BURK</name>
<dbReference type="AlphaFoldDB" id="A0A7X6DIG5"/>
<dbReference type="EMBL" id="VTOX01000007">
    <property type="protein sequence ID" value="NKE67775.1"/>
    <property type="molecule type" value="Genomic_DNA"/>
</dbReference>
<gene>
    <name evidence="1" type="ORF">RAMLITH_18290</name>
</gene>